<feature type="transmembrane region" description="Helical" evidence="1">
    <location>
        <begin position="40"/>
        <end position="60"/>
    </location>
</feature>
<reference evidence="3" key="3">
    <citation type="submission" date="2020-06" db="EMBL/GenBank/DDBJ databases">
        <authorList>
            <person name="Arumugam K."/>
            <person name="Besarab I."/>
            <person name="Haryono M."/>
            <person name="Bagci C."/>
            <person name="Beier S."/>
            <person name="Buchfink B."/>
            <person name="Gorska A."/>
            <person name="Qiu G."/>
            <person name="Huson D.H."/>
            <person name="Williams R.B."/>
        </authorList>
    </citation>
    <scope>NUCLEOTIDE SEQUENCE</scope>
    <source>
        <strain evidence="3">SSA1</strain>
    </source>
</reference>
<dbReference type="InterPro" id="IPR046513">
    <property type="entry name" value="DUF6691"/>
</dbReference>
<name>A0A080M1L2_9PROT</name>
<dbReference type="EMBL" id="CP058708">
    <property type="protein sequence ID" value="QLH50993.1"/>
    <property type="molecule type" value="Genomic_DNA"/>
</dbReference>
<evidence type="ECO:0000313" key="2">
    <source>
        <dbReference type="EMBL" id="KFB75167.1"/>
    </source>
</evidence>
<keyword evidence="1" id="KW-0812">Transmembrane</keyword>
<keyword evidence="1" id="KW-1133">Transmembrane helix</keyword>
<evidence type="ECO:0000256" key="1">
    <source>
        <dbReference type="SAM" id="Phobius"/>
    </source>
</evidence>
<organism evidence="2 4">
    <name type="scientific">Candidatus Accumulibacter cognatus</name>
    <dbReference type="NCBI Taxonomy" id="2954383"/>
    <lineage>
        <taxon>Bacteria</taxon>
        <taxon>Pseudomonadati</taxon>
        <taxon>Pseudomonadota</taxon>
        <taxon>Betaproteobacteria</taxon>
        <taxon>Candidatus Accumulibacter</taxon>
    </lineage>
</organism>
<dbReference type="RefSeq" id="WP_034952624.1">
    <property type="nucleotide sequence ID" value="NZ_JDST02000102.1"/>
</dbReference>
<feature type="transmembrane region" description="Helical" evidence="1">
    <location>
        <begin position="84"/>
        <end position="110"/>
    </location>
</feature>
<dbReference type="AlphaFoldDB" id="A0A080M1L2"/>
<keyword evidence="1" id="KW-0472">Membrane</keyword>
<sequence>MSVLISLLIGLVFGCGLLVSGMSNPAKVLAFLDLAGDWDPSLALVMAGAIAVGLLAFRIAGQRQTSLRGKPLQMPTARQIDRRLLAGSALFGIGWGLAGICPGPALVLLGSGSAKGFVFVLAMLAGMAIFTVFERLSRVRQVQSDPGK</sequence>
<dbReference type="Pfam" id="PF20398">
    <property type="entry name" value="DUF6691"/>
    <property type="match status" value="1"/>
</dbReference>
<dbReference type="EMBL" id="JDST02000102">
    <property type="protein sequence ID" value="KFB75167.1"/>
    <property type="molecule type" value="Genomic_DNA"/>
</dbReference>
<dbReference type="KEGG" id="acog:HWD57_15225"/>
<reference evidence="3 5" key="2">
    <citation type="journal article" date="2019" name="Microbiome">
        <title>Annotated bacterial chromosomes from frame-shift-corrected long-read metagenomic data.</title>
        <authorList>
            <person name="Arumugam K."/>
            <person name="Bagci C."/>
            <person name="Bessarab I."/>
            <person name="Beier S."/>
            <person name="Buchfink B."/>
            <person name="Gorska A."/>
            <person name="Qiu G."/>
            <person name="Huson D.H."/>
            <person name="Williams R.B.H."/>
        </authorList>
    </citation>
    <scope>NUCLEOTIDE SEQUENCE [LARGE SCALE GENOMIC DNA]</scope>
    <source>
        <strain evidence="3">SSA1</strain>
    </source>
</reference>
<protein>
    <submittedName>
        <fullName evidence="2">Putative transporter component</fullName>
    </submittedName>
    <submittedName>
        <fullName evidence="3">YeeE/YedE family protein</fullName>
    </submittedName>
</protein>
<dbReference type="Proteomes" id="UP000509684">
    <property type="component" value="Chromosome"/>
</dbReference>
<evidence type="ECO:0000313" key="4">
    <source>
        <dbReference type="Proteomes" id="UP000021315"/>
    </source>
</evidence>
<reference evidence="2 4" key="1">
    <citation type="submission" date="2014-02" db="EMBL/GenBank/DDBJ databases">
        <title>Expanding our view of genomic diversity in Candidatus Accumulibacter clades.</title>
        <authorList>
            <person name="Skennerton C.T."/>
            <person name="Barr J.J."/>
            <person name="Slater F.R."/>
            <person name="Bond P.L."/>
            <person name="Tyson G.W."/>
        </authorList>
    </citation>
    <scope>NUCLEOTIDE SEQUENCE [LARGE SCALE GENOMIC DNA]</scope>
    <source>
        <strain evidence="4">SK-02</strain>
    </source>
</reference>
<proteinExistence type="predicted"/>
<accession>A0A080M1L2</accession>
<gene>
    <name evidence="2" type="ORF">AW06_003822</name>
    <name evidence="3" type="ORF">HWD57_15225</name>
</gene>
<dbReference type="Proteomes" id="UP000021315">
    <property type="component" value="Unassembled WGS sequence"/>
</dbReference>
<accession>A0A7D5NDG1</accession>
<evidence type="ECO:0000313" key="3">
    <source>
        <dbReference type="EMBL" id="QLH50993.1"/>
    </source>
</evidence>
<keyword evidence="4" id="KW-1185">Reference proteome</keyword>
<evidence type="ECO:0000313" key="5">
    <source>
        <dbReference type="Proteomes" id="UP000509684"/>
    </source>
</evidence>
<feature type="transmembrane region" description="Helical" evidence="1">
    <location>
        <begin position="116"/>
        <end position="133"/>
    </location>
</feature>
<dbReference type="STRING" id="1453999.AW06_003822"/>